<evidence type="ECO:0000313" key="2">
    <source>
        <dbReference type="Proteomes" id="UP000437748"/>
    </source>
</evidence>
<dbReference type="RefSeq" id="WP_161998236.1">
    <property type="nucleotide sequence ID" value="NZ_WFLM01000005.1"/>
</dbReference>
<evidence type="ECO:0000313" key="1">
    <source>
        <dbReference type="EMBL" id="KAB8037028.1"/>
    </source>
</evidence>
<protein>
    <submittedName>
        <fullName evidence="1">Uncharacterized protein</fullName>
    </submittedName>
</protein>
<reference evidence="1 2" key="1">
    <citation type="submission" date="2019-10" db="EMBL/GenBank/DDBJ databases">
        <title>New species of Slilvanegrellaceae.</title>
        <authorList>
            <person name="Pitt A."/>
            <person name="Hahn M.W."/>
        </authorList>
    </citation>
    <scope>NUCLEOTIDE SEQUENCE [LARGE SCALE GENOMIC DNA]</scope>
    <source>
        <strain evidence="1 2">SP-Ram-0.45-NSY-1</strain>
    </source>
</reference>
<comment type="caution">
    <text evidence="1">The sequence shown here is derived from an EMBL/GenBank/DDBJ whole genome shotgun (WGS) entry which is preliminary data.</text>
</comment>
<keyword evidence="2" id="KW-1185">Reference proteome</keyword>
<proteinExistence type="predicted"/>
<name>A0A6N6VPD5_9BACT</name>
<accession>A0A6N6VPD5</accession>
<dbReference type="EMBL" id="WFLM01000005">
    <property type="protein sequence ID" value="KAB8037028.1"/>
    <property type="molecule type" value="Genomic_DNA"/>
</dbReference>
<dbReference type="Proteomes" id="UP000437748">
    <property type="component" value="Unassembled WGS sequence"/>
</dbReference>
<dbReference type="OrthoDB" id="5294517at2"/>
<sequence length="256" mass="29742">MYLPVLFLLLLWFPNHSIAEFHKTLNEKQTIYKEEIPFVIFICEYCEKKQEKVSISYNPKLVQNISSFHFVSNSNWTADVQLLLKKQQETEYQLTGNKSWPPHIPYSISPLILKNGLLIFLNYSAESSSNSKAINSKYILYYKKRIIIGKNEEEIKSSLNEYLPKLNKRDGIRFYISKEISGDNITDIEKVIKNFTADKNSIIIPYEVTSDGVRYRSDIDTTRIMQAIKQINQFVPNLSAQKPNGTNDIIEITKTK</sequence>
<gene>
    <name evidence="1" type="ORF">GCL60_14440</name>
</gene>
<dbReference type="AlphaFoldDB" id="A0A6N6VPD5"/>
<organism evidence="1 2">
    <name type="scientific">Silvanigrella paludirubra</name>
    <dbReference type="NCBI Taxonomy" id="2499159"/>
    <lineage>
        <taxon>Bacteria</taxon>
        <taxon>Pseudomonadati</taxon>
        <taxon>Bdellovibrionota</taxon>
        <taxon>Oligoflexia</taxon>
        <taxon>Silvanigrellales</taxon>
        <taxon>Silvanigrellaceae</taxon>
        <taxon>Silvanigrella</taxon>
    </lineage>
</organism>